<evidence type="ECO:0000313" key="2">
    <source>
        <dbReference type="EMBL" id="AUB31764.1"/>
    </source>
</evidence>
<dbReference type="Pfam" id="PF09848">
    <property type="entry name" value="SLFN-g3_helicase"/>
    <property type="match status" value="1"/>
</dbReference>
<proteinExistence type="predicted"/>
<dbReference type="EMBL" id="CP025057">
    <property type="protein sequence ID" value="AUB31764.1"/>
    <property type="molecule type" value="Genomic_DNA"/>
</dbReference>
<evidence type="ECO:0000313" key="3">
    <source>
        <dbReference type="Proteomes" id="UP000231823"/>
    </source>
</evidence>
<evidence type="ECO:0000259" key="1">
    <source>
        <dbReference type="Pfam" id="PF09848"/>
    </source>
</evidence>
<dbReference type="RefSeq" id="WP_100916733.1">
    <property type="nucleotide sequence ID" value="NZ_CP025057.1"/>
</dbReference>
<reference evidence="2 3" key="1">
    <citation type="submission" date="2017-12" db="EMBL/GenBank/DDBJ databases">
        <title>Complete genome sequence of Spiroplasma floricola 23-6 (ATCC 29989).</title>
        <authorList>
            <person name="Tsai Y.-M."/>
            <person name="Wu P.-S."/>
            <person name="Lo W.-S."/>
            <person name="Kuo C.-H."/>
        </authorList>
    </citation>
    <scope>NUCLEOTIDE SEQUENCE [LARGE SCALE GENOMIC DNA]</scope>
    <source>
        <strain evidence="2 3">23-6</strain>
    </source>
</reference>
<protein>
    <recommendedName>
        <fullName evidence="1">Schlafen group 3-like DNA/RNA helicase domain-containing protein</fullName>
    </recommendedName>
</protein>
<accession>A0A2K8SE77</accession>
<name>A0A2K8SE77_9MOLU</name>
<dbReference type="SUPFAM" id="SSF52540">
    <property type="entry name" value="P-loop containing nucleoside triphosphate hydrolases"/>
    <property type="match status" value="1"/>
</dbReference>
<gene>
    <name evidence="2" type="ORF">SFLOR_v1c07160</name>
</gene>
<dbReference type="Gene3D" id="3.40.50.300">
    <property type="entry name" value="P-loop containing nucleotide triphosphate hydrolases"/>
    <property type="match status" value="1"/>
</dbReference>
<dbReference type="InterPro" id="IPR018647">
    <property type="entry name" value="SLFN_3-like_DNA/RNA_helicase"/>
</dbReference>
<sequence>MICYEANIEDFSYDMLWKTFDEVLPDLYKIATNGEQKAWEVSLMQIAKVIQKSNLNTNVKVYLEYKFDFCESRCDVILTGNVKGVDKVLVIELKQHSTFNRVSLGNDIQLLTGKTGRGYLGSQIKRYINFFETVVQMQNHEKEFEINGVAYLHNLKRSTVIKKELQLNKNDWTVTGTNLKFFLHDEHDKFANYLNEVFQDCEKSNFIEEFEKTKNKRGFKTVEVLKNKTNEHDIVLTDVQMKLAKEVKTFVQKVEDNKKLVILEGKAGTGKTIFLYSLFLYFKNLKKYENNTFIMARNPTYVKNINLFLEQNYKFNRASSVETFKEAKDQIILFDEAQRLTMNQVTNAIKVAKTVIICLDEQQKINAKDNVTKQWIKNTFKSIDPKGSIYENTLLNQMRFLKNSEYITMVESLFSDDETFIDNSKANIHLFNNLNEMHFDINNLLKQNNKLSIKAFSINDNKFEFKTGWLNTPFSKEEIATIYYVHGLEVDYVVIYIPKGIEINNVNYISIKDKIKNNRLMTLLTRALIGAYIYCKDKNIYKIIKNKLGV</sequence>
<dbReference type="KEGG" id="sfz:SFLOR_v1c07160"/>
<dbReference type="AlphaFoldDB" id="A0A2K8SE77"/>
<dbReference type="OrthoDB" id="3193269at2"/>
<dbReference type="InterPro" id="IPR027417">
    <property type="entry name" value="P-loop_NTPase"/>
</dbReference>
<dbReference type="Proteomes" id="UP000231823">
    <property type="component" value="Chromosome"/>
</dbReference>
<feature type="domain" description="Schlafen group 3-like DNA/RNA helicase" evidence="1">
    <location>
        <begin position="258"/>
        <end position="456"/>
    </location>
</feature>
<organism evidence="2 3">
    <name type="scientific">Spiroplasma floricola 23-6</name>
    <dbReference type="NCBI Taxonomy" id="1336749"/>
    <lineage>
        <taxon>Bacteria</taxon>
        <taxon>Bacillati</taxon>
        <taxon>Mycoplasmatota</taxon>
        <taxon>Mollicutes</taxon>
        <taxon>Entomoplasmatales</taxon>
        <taxon>Spiroplasmataceae</taxon>
        <taxon>Spiroplasma</taxon>
    </lineage>
</organism>
<keyword evidence="3" id="KW-1185">Reference proteome</keyword>